<dbReference type="InterPro" id="IPR000399">
    <property type="entry name" value="TPP-bd_CS"/>
</dbReference>
<dbReference type="GO" id="GO:0003984">
    <property type="term" value="F:acetolactate synthase activity"/>
    <property type="evidence" value="ECO:0007669"/>
    <property type="project" value="UniProtKB-EC"/>
</dbReference>
<evidence type="ECO:0000256" key="9">
    <source>
        <dbReference type="ARBA" id="ARBA00022827"/>
    </source>
</evidence>
<dbReference type="Proteomes" id="UP000233654">
    <property type="component" value="Unassembled WGS sequence"/>
</dbReference>
<keyword evidence="10 14" id="KW-0460">Magnesium</keyword>
<evidence type="ECO:0000256" key="6">
    <source>
        <dbReference type="ARBA" id="ARBA00022630"/>
    </source>
</evidence>
<evidence type="ECO:0000256" key="11">
    <source>
        <dbReference type="ARBA" id="ARBA00023052"/>
    </source>
</evidence>
<dbReference type="Pfam" id="PF02775">
    <property type="entry name" value="TPP_enzyme_C"/>
    <property type="match status" value="1"/>
</dbReference>
<dbReference type="GO" id="GO:0005948">
    <property type="term" value="C:acetolactate synthase complex"/>
    <property type="evidence" value="ECO:0007669"/>
    <property type="project" value="TreeGrafter"/>
</dbReference>
<proteinExistence type="inferred from homology"/>
<organism evidence="18 19">
    <name type="scientific">Candidatus Anoxymicrobium japonicum</name>
    <dbReference type="NCBI Taxonomy" id="2013648"/>
    <lineage>
        <taxon>Bacteria</taxon>
        <taxon>Bacillati</taxon>
        <taxon>Actinomycetota</taxon>
        <taxon>Candidatus Geothermincolia</taxon>
        <taxon>Candidatus Geothermincolales</taxon>
        <taxon>Candidatus Anoxymicrobiaceae</taxon>
        <taxon>Candidatus Anoxymicrobium</taxon>
    </lineage>
</organism>
<keyword evidence="7 14" id="KW-0808">Transferase</keyword>
<dbReference type="UniPathway" id="UPA00049">
    <property type="reaction ID" value="UER00059"/>
</dbReference>
<dbReference type="SUPFAM" id="SSF52467">
    <property type="entry name" value="DHS-like NAD/FAD-binding domain"/>
    <property type="match status" value="1"/>
</dbReference>
<keyword evidence="11 14" id="KW-0786">Thiamine pyrophosphate</keyword>
<dbReference type="PANTHER" id="PTHR18968">
    <property type="entry name" value="THIAMINE PYROPHOSPHATE ENZYMES"/>
    <property type="match status" value="1"/>
</dbReference>
<dbReference type="InterPro" id="IPR011766">
    <property type="entry name" value="TPP_enzyme_TPP-bd"/>
</dbReference>
<evidence type="ECO:0000313" key="19">
    <source>
        <dbReference type="Proteomes" id="UP000233654"/>
    </source>
</evidence>
<keyword evidence="5 14" id="KW-0028">Amino-acid biosynthesis</keyword>
<dbReference type="Gene3D" id="3.40.50.1220">
    <property type="entry name" value="TPP-binding domain"/>
    <property type="match status" value="1"/>
</dbReference>
<comment type="catalytic activity">
    <reaction evidence="13 14">
        <text>2 pyruvate + H(+) = (2S)-2-acetolactate + CO2</text>
        <dbReference type="Rhea" id="RHEA:25249"/>
        <dbReference type="ChEBI" id="CHEBI:15361"/>
        <dbReference type="ChEBI" id="CHEBI:15378"/>
        <dbReference type="ChEBI" id="CHEBI:16526"/>
        <dbReference type="ChEBI" id="CHEBI:58476"/>
        <dbReference type="EC" id="2.2.1.6"/>
    </reaction>
</comment>
<comment type="cofactor">
    <cofactor evidence="14">
        <name>Mg(2+)</name>
        <dbReference type="ChEBI" id="CHEBI:18420"/>
    </cofactor>
    <text evidence="14">Binds 1 Mg(2+) ion per subunit.</text>
</comment>
<evidence type="ECO:0000256" key="5">
    <source>
        <dbReference type="ARBA" id="ARBA00022605"/>
    </source>
</evidence>
<evidence type="ECO:0000256" key="1">
    <source>
        <dbReference type="ARBA" id="ARBA00004974"/>
    </source>
</evidence>
<comment type="cofactor">
    <cofactor evidence="14">
        <name>thiamine diphosphate</name>
        <dbReference type="ChEBI" id="CHEBI:58937"/>
    </cofactor>
    <text evidence="14">Binds 1 thiamine pyrophosphate per subunit.</text>
</comment>
<dbReference type="GO" id="GO:0000287">
    <property type="term" value="F:magnesium ion binding"/>
    <property type="evidence" value="ECO:0007669"/>
    <property type="project" value="UniProtKB-UniRule"/>
</dbReference>
<evidence type="ECO:0000256" key="14">
    <source>
        <dbReference type="RuleBase" id="RU003591"/>
    </source>
</evidence>
<evidence type="ECO:0000256" key="10">
    <source>
        <dbReference type="ARBA" id="ARBA00022842"/>
    </source>
</evidence>
<dbReference type="PANTHER" id="PTHR18968:SF13">
    <property type="entry name" value="ACETOLACTATE SYNTHASE CATALYTIC SUBUNIT, MITOCHONDRIAL"/>
    <property type="match status" value="1"/>
</dbReference>
<sequence>MTGAQALIRSLEKEGVEVIFGYPGGAIMPVYDVLFDSRIRHILTRHEQGAAHAADGYARSTGKVGVCISTSGPGATNLVTGIATANMDSVPMVAITGQVASHVIGTDAFQEADTTGITLPVVKHNYLVTHPADIAHIVQEAFLIASTGRPGAVVIDFPSDIARAQVDFKHAEKRVSLPGYKPTTKGHSRQIKEAAGLLLAAKRPVIYAGGGVITSGASEELRRLARLLEIPVTTTLMAKGAYPETDRLSLGMLGMHGTSYANFVMMETDLIIAVGARFDDRITGKLDSFAPRARVIHIDIDPAEIGKNVPVTLPIVGDAKSVLKELVELVRQKVETSGKRDLTAWHRRIMAWKKEYPLTVPPGDVLRPQFVVNEIYRLTKGKATVVTDVGQHQMWAAQLYKCKTPRQFLSSGGLGTMGFGLPASIGAKIGCPDAQVVNITGDGSFQMNSQEMATAVLNKVAVTIAVIDNGYLGMVRQWQELFFNKRYASTNLRRGESPDFVKLAEAYGAKGIRVTRQDEVEPALKESFKEKKAPVLIDFVVEQEENVFPMVAPGASLDDMIGG</sequence>
<dbReference type="NCBIfam" id="TIGR00118">
    <property type="entry name" value="acolac_lg"/>
    <property type="match status" value="1"/>
</dbReference>
<dbReference type="EC" id="2.2.1.6" evidence="4 14"/>
<dbReference type="GO" id="GO:0009099">
    <property type="term" value="P:L-valine biosynthetic process"/>
    <property type="evidence" value="ECO:0007669"/>
    <property type="project" value="UniProtKB-UniPathway"/>
</dbReference>
<accession>A0A2N3G723</accession>
<dbReference type="PROSITE" id="PS00187">
    <property type="entry name" value="TPP_ENZYMES"/>
    <property type="match status" value="1"/>
</dbReference>
<evidence type="ECO:0000256" key="2">
    <source>
        <dbReference type="ARBA" id="ARBA00005025"/>
    </source>
</evidence>
<dbReference type="Gene3D" id="3.40.50.970">
    <property type="match status" value="2"/>
</dbReference>
<dbReference type="InterPro" id="IPR029061">
    <property type="entry name" value="THDP-binding"/>
</dbReference>
<dbReference type="GO" id="GO:0030976">
    <property type="term" value="F:thiamine pyrophosphate binding"/>
    <property type="evidence" value="ECO:0007669"/>
    <property type="project" value="UniProtKB-UniRule"/>
</dbReference>
<keyword evidence="9" id="KW-0274">FAD</keyword>
<evidence type="ECO:0000256" key="13">
    <source>
        <dbReference type="ARBA" id="ARBA00048670"/>
    </source>
</evidence>
<dbReference type="FunFam" id="3.40.50.970:FF:000007">
    <property type="entry name" value="Acetolactate synthase"/>
    <property type="match status" value="1"/>
</dbReference>
<evidence type="ECO:0000256" key="4">
    <source>
        <dbReference type="ARBA" id="ARBA00013145"/>
    </source>
</evidence>
<evidence type="ECO:0000256" key="3">
    <source>
        <dbReference type="ARBA" id="ARBA00007812"/>
    </source>
</evidence>
<dbReference type="AlphaFoldDB" id="A0A2N3G723"/>
<evidence type="ECO:0000256" key="12">
    <source>
        <dbReference type="ARBA" id="ARBA00023304"/>
    </source>
</evidence>
<feature type="domain" description="Thiamine pyrophosphate enzyme central" evidence="15">
    <location>
        <begin position="191"/>
        <end position="326"/>
    </location>
</feature>
<evidence type="ECO:0000259" key="17">
    <source>
        <dbReference type="Pfam" id="PF02776"/>
    </source>
</evidence>
<comment type="pathway">
    <text evidence="1 14">Amino-acid biosynthesis; L-isoleucine biosynthesis; L-isoleucine from 2-oxobutanoate: step 1/4.</text>
</comment>
<keyword evidence="12 14" id="KW-0100">Branched-chain amino acid biosynthesis</keyword>
<dbReference type="GO" id="GO:0050660">
    <property type="term" value="F:flavin adenine dinucleotide binding"/>
    <property type="evidence" value="ECO:0007669"/>
    <property type="project" value="InterPro"/>
</dbReference>
<comment type="caution">
    <text evidence="18">The sequence shown here is derived from an EMBL/GenBank/DDBJ whole genome shotgun (WGS) entry which is preliminary data.</text>
</comment>
<dbReference type="GO" id="GO:0009097">
    <property type="term" value="P:isoleucine biosynthetic process"/>
    <property type="evidence" value="ECO:0007669"/>
    <property type="project" value="UniProtKB-UniPathway"/>
</dbReference>
<name>A0A2N3G723_9ACTN</name>
<evidence type="ECO:0000259" key="15">
    <source>
        <dbReference type="Pfam" id="PF00205"/>
    </source>
</evidence>
<dbReference type="CDD" id="cd07035">
    <property type="entry name" value="TPP_PYR_POX_like"/>
    <property type="match status" value="1"/>
</dbReference>
<comment type="pathway">
    <text evidence="2 14">Amino-acid biosynthesis; L-valine biosynthesis; L-valine from pyruvate: step 1/4.</text>
</comment>
<dbReference type="InterPro" id="IPR029035">
    <property type="entry name" value="DHS-like_NAD/FAD-binding_dom"/>
</dbReference>
<dbReference type="Pfam" id="PF02776">
    <property type="entry name" value="TPP_enzyme_N"/>
    <property type="match status" value="1"/>
</dbReference>
<evidence type="ECO:0000259" key="16">
    <source>
        <dbReference type="Pfam" id="PF02775"/>
    </source>
</evidence>
<keyword evidence="6" id="KW-0285">Flavoprotein</keyword>
<dbReference type="CDD" id="cd02015">
    <property type="entry name" value="TPP_AHAS"/>
    <property type="match status" value="1"/>
</dbReference>
<comment type="similarity">
    <text evidence="3 14">Belongs to the TPP enzyme family.</text>
</comment>
<dbReference type="SUPFAM" id="SSF52518">
    <property type="entry name" value="Thiamin diphosphate-binding fold (THDP-binding)"/>
    <property type="match status" value="2"/>
</dbReference>
<dbReference type="FunFam" id="3.40.50.1220:FF:000008">
    <property type="entry name" value="Acetolactate synthase"/>
    <property type="match status" value="1"/>
</dbReference>
<keyword evidence="8 14" id="KW-0479">Metal-binding</keyword>
<dbReference type="InterPro" id="IPR012000">
    <property type="entry name" value="Thiamin_PyroP_enz_cen_dom"/>
</dbReference>
<dbReference type="InterPro" id="IPR045229">
    <property type="entry name" value="TPP_enz"/>
</dbReference>
<dbReference type="InterPro" id="IPR012001">
    <property type="entry name" value="Thiamin_PyroP_enz_TPP-bd_dom"/>
</dbReference>
<feature type="domain" description="Thiamine pyrophosphate enzyme TPP-binding" evidence="16">
    <location>
        <begin position="388"/>
        <end position="539"/>
    </location>
</feature>
<feature type="domain" description="Thiamine pyrophosphate enzyme N-terminal TPP-binding" evidence="17">
    <location>
        <begin position="1"/>
        <end position="115"/>
    </location>
</feature>
<evidence type="ECO:0000256" key="7">
    <source>
        <dbReference type="ARBA" id="ARBA00022679"/>
    </source>
</evidence>
<reference evidence="18 19" key="1">
    <citation type="journal article" date="2017" name="ISME J.">
        <title>Potential for microbial H2 and metal transformations associated with novel bacteria and archaea in deep terrestrial subsurface sediments.</title>
        <authorList>
            <person name="Hernsdorf A.W."/>
            <person name="Amano Y."/>
            <person name="Miyakawa K."/>
            <person name="Ise K."/>
            <person name="Suzuki Y."/>
            <person name="Anantharaman K."/>
            <person name="Probst A."/>
            <person name="Burstein D."/>
            <person name="Thomas B.C."/>
            <person name="Banfield J.F."/>
        </authorList>
    </citation>
    <scope>NUCLEOTIDE SEQUENCE [LARGE SCALE GENOMIC DNA]</scope>
    <source>
        <strain evidence="18">HGW-Actinobacteria-3</strain>
    </source>
</reference>
<dbReference type="FunFam" id="3.40.50.970:FF:000016">
    <property type="entry name" value="Acetolactate synthase"/>
    <property type="match status" value="1"/>
</dbReference>
<protein>
    <recommendedName>
        <fullName evidence="4 14">Acetolactate synthase</fullName>
        <ecNumber evidence="4 14">2.2.1.6</ecNumber>
    </recommendedName>
</protein>
<dbReference type="InterPro" id="IPR039368">
    <property type="entry name" value="AHAS_TPP"/>
</dbReference>
<dbReference type="EMBL" id="PHEX01000014">
    <property type="protein sequence ID" value="PKQ28511.1"/>
    <property type="molecule type" value="Genomic_DNA"/>
</dbReference>
<gene>
    <name evidence="18" type="primary">ilvB</name>
    <name evidence="18" type="ORF">CVT63_02545</name>
</gene>
<dbReference type="Pfam" id="PF00205">
    <property type="entry name" value="TPP_enzyme_M"/>
    <property type="match status" value="1"/>
</dbReference>
<evidence type="ECO:0000313" key="18">
    <source>
        <dbReference type="EMBL" id="PKQ28511.1"/>
    </source>
</evidence>
<evidence type="ECO:0000256" key="8">
    <source>
        <dbReference type="ARBA" id="ARBA00022723"/>
    </source>
</evidence>
<dbReference type="UniPathway" id="UPA00047">
    <property type="reaction ID" value="UER00055"/>
</dbReference>
<dbReference type="InterPro" id="IPR012846">
    <property type="entry name" value="Acetolactate_synth_lsu"/>
</dbReference>